<keyword evidence="2" id="KW-1185">Reference proteome</keyword>
<name>J3N4A0_ORYBR</name>
<dbReference type="Gramene" id="OB10G23480.1">
    <property type="protein sequence ID" value="OB10G23480.1"/>
    <property type="gene ID" value="OB10G23480"/>
</dbReference>
<dbReference type="Proteomes" id="UP000006038">
    <property type="component" value="Chromosome 10"/>
</dbReference>
<dbReference type="EnsemblPlants" id="OB10G23480.1">
    <property type="protein sequence ID" value="OB10G23480.1"/>
    <property type="gene ID" value="OB10G23480"/>
</dbReference>
<dbReference type="AlphaFoldDB" id="J3N4A0"/>
<protein>
    <submittedName>
        <fullName evidence="1">Uncharacterized protein</fullName>
    </submittedName>
</protein>
<proteinExistence type="predicted"/>
<dbReference type="HOGENOM" id="CLU_1976219_0_0_1"/>
<reference evidence="1" key="2">
    <citation type="submission" date="2013-04" db="UniProtKB">
        <authorList>
            <consortium name="EnsemblPlants"/>
        </authorList>
    </citation>
    <scope>IDENTIFICATION</scope>
</reference>
<dbReference type="OMA" id="ESYCARR"/>
<evidence type="ECO:0000313" key="2">
    <source>
        <dbReference type="Proteomes" id="UP000006038"/>
    </source>
</evidence>
<evidence type="ECO:0000313" key="1">
    <source>
        <dbReference type="EnsemblPlants" id="OB10G23480.1"/>
    </source>
</evidence>
<accession>J3N4A0</accession>
<reference evidence="1" key="1">
    <citation type="journal article" date="2013" name="Nat. Commun.">
        <title>Whole-genome sequencing of Oryza brachyantha reveals mechanisms underlying Oryza genome evolution.</title>
        <authorList>
            <person name="Chen J."/>
            <person name="Huang Q."/>
            <person name="Gao D."/>
            <person name="Wang J."/>
            <person name="Lang Y."/>
            <person name="Liu T."/>
            <person name="Li B."/>
            <person name="Bai Z."/>
            <person name="Luis Goicoechea J."/>
            <person name="Liang C."/>
            <person name="Chen C."/>
            <person name="Zhang W."/>
            <person name="Sun S."/>
            <person name="Liao Y."/>
            <person name="Zhang X."/>
            <person name="Yang L."/>
            <person name="Song C."/>
            <person name="Wang M."/>
            <person name="Shi J."/>
            <person name="Liu G."/>
            <person name="Liu J."/>
            <person name="Zhou H."/>
            <person name="Zhou W."/>
            <person name="Yu Q."/>
            <person name="An N."/>
            <person name="Chen Y."/>
            <person name="Cai Q."/>
            <person name="Wang B."/>
            <person name="Liu B."/>
            <person name="Min J."/>
            <person name="Huang Y."/>
            <person name="Wu H."/>
            <person name="Li Z."/>
            <person name="Zhang Y."/>
            <person name="Yin Y."/>
            <person name="Song W."/>
            <person name="Jiang J."/>
            <person name="Jackson S.A."/>
            <person name="Wing R.A."/>
            <person name="Wang J."/>
            <person name="Chen M."/>
        </authorList>
    </citation>
    <scope>NUCLEOTIDE SEQUENCE [LARGE SCALE GENOMIC DNA]</scope>
    <source>
        <strain evidence="1">cv. IRGC 101232</strain>
    </source>
</reference>
<sequence>MNLDKMSCLESYCARRRRIQLSCVFDHSHIKQMALDYRVVCFGVGELVGRVTDELVHEPVDDLDPLPELRLGADVEEARQLPERVDVAEHGELAGVVERRGEAAPLVDGAVQRVEVLAEGDGEDGVH</sequence>
<organism evidence="1">
    <name type="scientific">Oryza brachyantha</name>
    <name type="common">malo sina</name>
    <dbReference type="NCBI Taxonomy" id="4533"/>
    <lineage>
        <taxon>Eukaryota</taxon>
        <taxon>Viridiplantae</taxon>
        <taxon>Streptophyta</taxon>
        <taxon>Embryophyta</taxon>
        <taxon>Tracheophyta</taxon>
        <taxon>Spermatophyta</taxon>
        <taxon>Magnoliopsida</taxon>
        <taxon>Liliopsida</taxon>
        <taxon>Poales</taxon>
        <taxon>Poaceae</taxon>
        <taxon>BOP clade</taxon>
        <taxon>Oryzoideae</taxon>
        <taxon>Oryzeae</taxon>
        <taxon>Oryzinae</taxon>
        <taxon>Oryza</taxon>
    </lineage>
</organism>